<evidence type="ECO:0000259" key="1">
    <source>
        <dbReference type="Pfam" id="PF13435"/>
    </source>
</evidence>
<feature type="non-terminal residue" evidence="2">
    <location>
        <position position="379"/>
    </location>
</feature>
<organism evidence="2">
    <name type="scientific">marine metagenome</name>
    <dbReference type="NCBI Taxonomy" id="408172"/>
    <lineage>
        <taxon>unclassified sequences</taxon>
        <taxon>metagenomes</taxon>
        <taxon>ecological metagenomes</taxon>
    </lineage>
</organism>
<accession>A0A382MS38</accession>
<gene>
    <name evidence="2" type="ORF">METZ01_LOCUS304234</name>
</gene>
<reference evidence="2" key="1">
    <citation type="submission" date="2018-05" db="EMBL/GenBank/DDBJ databases">
        <authorList>
            <person name="Lanie J.A."/>
            <person name="Ng W.-L."/>
            <person name="Kazmierczak K.M."/>
            <person name="Andrzejewski T.M."/>
            <person name="Davidsen T.M."/>
            <person name="Wayne K.J."/>
            <person name="Tettelin H."/>
            <person name="Glass J.I."/>
            <person name="Rusch D."/>
            <person name="Podicherti R."/>
            <person name="Tsui H.-C.T."/>
            <person name="Winkler M.E."/>
        </authorList>
    </citation>
    <scope>NUCLEOTIDE SEQUENCE</scope>
</reference>
<dbReference type="SUPFAM" id="SSF48695">
    <property type="entry name" value="Multiheme cytochromes"/>
    <property type="match status" value="1"/>
</dbReference>
<dbReference type="Pfam" id="PF13435">
    <property type="entry name" value="Cytochrome_C554"/>
    <property type="match status" value="1"/>
</dbReference>
<dbReference type="EMBL" id="UINC01095358">
    <property type="protein sequence ID" value="SVC51380.1"/>
    <property type="molecule type" value="Genomic_DNA"/>
</dbReference>
<dbReference type="AlphaFoldDB" id="A0A382MS38"/>
<feature type="non-terminal residue" evidence="2">
    <location>
        <position position="1"/>
    </location>
</feature>
<protein>
    <recommendedName>
        <fullName evidence="1">Cytochrome c-552/4 domain-containing protein</fullName>
    </recommendedName>
</protein>
<name>A0A382MS38_9ZZZZ</name>
<dbReference type="Gene3D" id="1.10.1130.10">
    <property type="entry name" value="Flavocytochrome C3, Chain A"/>
    <property type="match status" value="1"/>
</dbReference>
<evidence type="ECO:0000313" key="2">
    <source>
        <dbReference type="EMBL" id="SVC51380.1"/>
    </source>
</evidence>
<sequence>DPAQNCQGCHPTHYQEWSESMHAYSMRDPIFFSGKKQAQDHFPLTGERFCIQCHSPAAFITGEDLSSYNSAEELLNSGLPDIILDGVSCDICHTTTATSSTVRTDDNLTAEAIYHLNPNSNEGERVKYGSLENPEPNTYHEAVYSPIFKRSDFCLPCHDLTIRDIDAEITFTEWNRIPGLAMSGAFSCQECHMPSTSDTTHSHRFVGVDIDLSYSIGESPLHDAVQEMLESAVELKFGNLYDGLSKSILISNDSLIIPITITNLTAHNIPSGTSFSREVWLEVKVTDGVDILYESGVVDRKENLDTSDSNLLLFTTTLLNQDSVEVTSITQTYFMINHSLPPKPPVYDSYHIKLAKIVSDFVIIDIRMLFRSFKPYHLT</sequence>
<feature type="domain" description="Cytochrome c-552/4" evidence="1">
    <location>
        <begin position="6"/>
        <end position="94"/>
    </location>
</feature>
<dbReference type="InterPro" id="IPR023155">
    <property type="entry name" value="Cyt_c-552/4"/>
</dbReference>
<dbReference type="InterPro" id="IPR036280">
    <property type="entry name" value="Multihaem_cyt_sf"/>
</dbReference>
<proteinExistence type="predicted"/>